<organism evidence="2">
    <name type="scientific">marine sediment metagenome</name>
    <dbReference type="NCBI Taxonomy" id="412755"/>
    <lineage>
        <taxon>unclassified sequences</taxon>
        <taxon>metagenomes</taxon>
        <taxon>ecological metagenomes</taxon>
    </lineage>
</organism>
<comment type="caution">
    <text evidence="2">The sequence shown here is derived from an EMBL/GenBank/DDBJ whole genome shotgun (WGS) entry which is preliminary data.</text>
</comment>
<protein>
    <recommendedName>
        <fullName evidence="3">Outer membrane protein beta-barrel domain-containing protein</fullName>
    </recommendedName>
</protein>
<keyword evidence="1" id="KW-0472">Membrane</keyword>
<dbReference type="EMBL" id="LAZR01026295">
    <property type="protein sequence ID" value="KKL69187.1"/>
    <property type="molecule type" value="Genomic_DNA"/>
</dbReference>
<gene>
    <name evidence="2" type="ORF">LCGC14_2117460</name>
</gene>
<sequence length="135" mass="15831">MKGSRTLFLDLFVCLLYSWRFGVKTMKYLIAAVILLFSMTAFADDFRPYVEWKNEIKMVNSNHKVNIDHLRFGAKFSKFYGEIGPMSTDIGSGISAELGYKFKFKKRWELKGKWEGTTIDDILGHKLETEIRFYF</sequence>
<evidence type="ECO:0008006" key="3">
    <source>
        <dbReference type="Google" id="ProtNLM"/>
    </source>
</evidence>
<name>A0A0F9H1H2_9ZZZZ</name>
<evidence type="ECO:0000313" key="2">
    <source>
        <dbReference type="EMBL" id="KKL69187.1"/>
    </source>
</evidence>
<keyword evidence="1" id="KW-1133">Transmembrane helix</keyword>
<feature type="transmembrane region" description="Helical" evidence="1">
    <location>
        <begin position="30"/>
        <end position="50"/>
    </location>
</feature>
<accession>A0A0F9H1H2</accession>
<dbReference type="AlphaFoldDB" id="A0A0F9H1H2"/>
<reference evidence="2" key="1">
    <citation type="journal article" date="2015" name="Nature">
        <title>Complex archaea that bridge the gap between prokaryotes and eukaryotes.</title>
        <authorList>
            <person name="Spang A."/>
            <person name="Saw J.H."/>
            <person name="Jorgensen S.L."/>
            <person name="Zaremba-Niedzwiedzka K."/>
            <person name="Martijn J."/>
            <person name="Lind A.E."/>
            <person name="van Eijk R."/>
            <person name="Schleper C."/>
            <person name="Guy L."/>
            <person name="Ettema T.J."/>
        </authorList>
    </citation>
    <scope>NUCLEOTIDE SEQUENCE</scope>
</reference>
<keyword evidence="1" id="KW-0812">Transmembrane</keyword>
<evidence type="ECO:0000256" key="1">
    <source>
        <dbReference type="SAM" id="Phobius"/>
    </source>
</evidence>
<proteinExistence type="predicted"/>